<reference evidence="10 11" key="1">
    <citation type="submission" date="2024-10" db="EMBL/GenBank/DDBJ databases">
        <title>The Natural Products Discovery Center: Release of the First 8490 Sequenced Strains for Exploring Actinobacteria Biosynthetic Diversity.</title>
        <authorList>
            <person name="Kalkreuter E."/>
            <person name="Kautsar S.A."/>
            <person name="Yang D."/>
            <person name="Bader C.D."/>
            <person name="Teijaro C.N."/>
            <person name="Fluegel L."/>
            <person name="Davis C.M."/>
            <person name="Simpson J.R."/>
            <person name="Lauterbach L."/>
            <person name="Steele A.D."/>
            <person name="Gui C."/>
            <person name="Meng S."/>
            <person name="Li G."/>
            <person name="Viehrig K."/>
            <person name="Ye F."/>
            <person name="Su P."/>
            <person name="Kiefer A.F."/>
            <person name="Nichols A."/>
            <person name="Cepeda A.J."/>
            <person name="Yan W."/>
            <person name="Fan B."/>
            <person name="Jiang Y."/>
            <person name="Adhikari A."/>
            <person name="Zheng C.-J."/>
            <person name="Schuster L."/>
            <person name="Cowan T.M."/>
            <person name="Smanski M.J."/>
            <person name="Chevrette M.G."/>
            <person name="De Carvalho L.P.S."/>
            <person name="Shen B."/>
        </authorList>
    </citation>
    <scope>NUCLEOTIDE SEQUENCE [LARGE SCALE GENOMIC DNA]</scope>
    <source>
        <strain evidence="10 11">NPDC087045</strain>
    </source>
</reference>
<sequence length="291" mass="32218">MGPRDRPGRRAALRLLSVLALPGAWLQQATSARAAGKPPLMLANTYREGVPLADFWVSEKYDGIRAYWDGRRLLTRGGEVIQAPGWFVHGWPQRAMDGELWRGRGQFEQTVSTVRRQVPDEQGWRGVSFMVFDLPQESGTFDERLPALQALVGAISQAWVVAVRQRKVASHQALQGLLAEVEKQGGEGLVLHRGDSLYNAGRNDDLLKFKSMEDADARVVAYLAGKGKYEGMVGALTVETVDGLRFNIGSGLTDAQRRAPPPLGSIVTYRYRGLHASGKPRFAVLLRQRRD</sequence>
<dbReference type="GO" id="GO:0003910">
    <property type="term" value="F:DNA ligase (ATP) activity"/>
    <property type="evidence" value="ECO:0007669"/>
    <property type="project" value="UniProtKB-EC"/>
</dbReference>
<evidence type="ECO:0000256" key="6">
    <source>
        <dbReference type="ARBA" id="ARBA00034003"/>
    </source>
</evidence>
<evidence type="ECO:0000313" key="11">
    <source>
        <dbReference type="Proteomes" id="UP001617427"/>
    </source>
</evidence>
<dbReference type="PANTHER" id="PTHR47810:SF1">
    <property type="entry name" value="DNA LIGASE B"/>
    <property type="match status" value="1"/>
</dbReference>
<comment type="caution">
    <text evidence="10">The sequence shown here is derived from an EMBL/GenBank/DDBJ whole genome shotgun (WGS) entry which is preliminary data.</text>
</comment>
<dbReference type="CDD" id="cd07896">
    <property type="entry name" value="Adenylation_kDNA_ligase_like"/>
    <property type="match status" value="1"/>
</dbReference>
<organism evidence="10 11">
    <name type="scientific">Herbaspirillum chlorophenolicum</name>
    <dbReference type="NCBI Taxonomy" id="211589"/>
    <lineage>
        <taxon>Bacteria</taxon>
        <taxon>Pseudomonadati</taxon>
        <taxon>Pseudomonadota</taxon>
        <taxon>Betaproteobacteria</taxon>
        <taxon>Burkholderiales</taxon>
        <taxon>Oxalobacteraceae</taxon>
        <taxon>Herbaspirillum</taxon>
    </lineage>
</organism>
<comment type="catalytic activity">
    <reaction evidence="6">
        <text>ATP + (deoxyribonucleotide)n-3'-hydroxyl + 5'-phospho-(deoxyribonucleotide)m = (deoxyribonucleotide)n+m + AMP + diphosphate.</text>
        <dbReference type="EC" id="6.5.1.1"/>
    </reaction>
</comment>
<keyword evidence="2 10" id="KW-0436">Ligase</keyword>
<evidence type="ECO:0000256" key="7">
    <source>
        <dbReference type="SAM" id="SignalP"/>
    </source>
</evidence>
<dbReference type="SUPFAM" id="SSF56091">
    <property type="entry name" value="DNA ligase/mRNA capping enzyme, catalytic domain"/>
    <property type="match status" value="1"/>
</dbReference>
<keyword evidence="11" id="KW-1185">Reference proteome</keyword>
<evidence type="ECO:0000313" key="10">
    <source>
        <dbReference type="EMBL" id="MFJ3045800.1"/>
    </source>
</evidence>
<feature type="domain" description="DNA ligase OB-like" evidence="9">
    <location>
        <begin position="225"/>
        <end position="289"/>
    </location>
</feature>
<evidence type="ECO:0000256" key="3">
    <source>
        <dbReference type="ARBA" id="ARBA00022705"/>
    </source>
</evidence>
<name>A0ABW8EWK0_9BURK</name>
<dbReference type="Proteomes" id="UP001617427">
    <property type="component" value="Unassembled WGS sequence"/>
</dbReference>
<evidence type="ECO:0000256" key="2">
    <source>
        <dbReference type="ARBA" id="ARBA00022598"/>
    </source>
</evidence>
<feature type="chain" id="PRO_5046127567" evidence="7">
    <location>
        <begin position="35"/>
        <end position="291"/>
    </location>
</feature>
<dbReference type="Pfam" id="PF01068">
    <property type="entry name" value="DNA_ligase_A_M"/>
    <property type="match status" value="1"/>
</dbReference>
<dbReference type="Gene3D" id="3.30.1490.70">
    <property type="match status" value="1"/>
</dbReference>
<evidence type="ECO:0000256" key="5">
    <source>
        <dbReference type="ARBA" id="ARBA00023204"/>
    </source>
</evidence>
<dbReference type="SUPFAM" id="SSF50249">
    <property type="entry name" value="Nucleic acid-binding proteins"/>
    <property type="match status" value="1"/>
</dbReference>
<dbReference type="InterPro" id="IPR012310">
    <property type="entry name" value="DNA_ligase_ATP-dep_cent"/>
</dbReference>
<feature type="signal peptide" evidence="7">
    <location>
        <begin position="1"/>
        <end position="34"/>
    </location>
</feature>
<keyword evidence="3" id="KW-0235">DNA replication</keyword>
<keyword evidence="4" id="KW-0227">DNA damage</keyword>
<evidence type="ECO:0000259" key="9">
    <source>
        <dbReference type="Pfam" id="PF14743"/>
    </source>
</evidence>
<feature type="domain" description="ATP-dependent DNA ligase family profile" evidence="8">
    <location>
        <begin position="106"/>
        <end position="210"/>
    </location>
</feature>
<dbReference type="CDD" id="cd08041">
    <property type="entry name" value="OBF_kDNA_ligase_like"/>
    <property type="match status" value="1"/>
</dbReference>
<dbReference type="PANTHER" id="PTHR47810">
    <property type="entry name" value="DNA LIGASE"/>
    <property type="match status" value="1"/>
</dbReference>
<proteinExistence type="predicted"/>
<accession>A0ABW8EWK0</accession>
<comment type="cofactor">
    <cofactor evidence="1">
        <name>a divalent metal cation</name>
        <dbReference type="ChEBI" id="CHEBI:60240"/>
    </cofactor>
</comment>
<dbReference type="EC" id="6.5.1.1" evidence="10"/>
<evidence type="ECO:0000256" key="1">
    <source>
        <dbReference type="ARBA" id="ARBA00001968"/>
    </source>
</evidence>
<keyword evidence="7" id="KW-0732">Signal</keyword>
<dbReference type="EMBL" id="JBIUZV010000003">
    <property type="protein sequence ID" value="MFJ3045800.1"/>
    <property type="molecule type" value="Genomic_DNA"/>
</dbReference>
<evidence type="ECO:0000259" key="8">
    <source>
        <dbReference type="Pfam" id="PF01068"/>
    </source>
</evidence>
<dbReference type="RefSeq" id="WP_402699657.1">
    <property type="nucleotide sequence ID" value="NZ_JBIUZV010000003.1"/>
</dbReference>
<keyword evidence="5" id="KW-0234">DNA repair</keyword>
<dbReference type="InterPro" id="IPR050326">
    <property type="entry name" value="NAD_dep_DNA_ligaseB"/>
</dbReference>
<dbReference type="InterPro" id="IPR012340">
    <property type="entry name" value="NA-bd_OB-fold"/>
</dbReference>
<dbReference type="Pfam" id="PF14743">
    <property type="entry name" value="DNA_ligase_OB_2"/>
    <property type="match status" value="1"/>
</dbReference>
<dbReference type="NCBIfam" id="NF006592">
    <property type="entry name" value="PRK09125.1"/>
    <property type="match status" value="1"/>
</dbReference>
<gene>
    <name evidence="10" type="ORF">ACIPEN_08225</name>
</gene>
<protein>
    <submittedName>
        <fullName evidence="10">DNA ligase</fullName>
        <ecNumber evidence="10">6.5.1.1</ecNumber>
    </submittedName>
</protein>
<dbReference type="Gene3D" id="2.40.50.140">
    <property type="entry name" value="Nucleic acid-binding proteins"/>
    <property type="match status" value="1"/>
</dbReference>
<evidence type="ECO:0000256" key="4">
    <source>
        <dbReference type="ARBA" id="ARBA00022763"/>
    </source>
</evidence>
<dbReference type="InterPro" id="IPR029319">
    <property type="entry name" value="DNA_ligase_OB"/>
</dbReference>
<dbReference type="Gene3D" id="3.30.470.30">
    <property type="entry name" value="DNA ligase/mRNA capping enzyme"/>
    <property type="match status" value="1"/>
</dbReference>